<protein>
    <submittedName>
        <fullName evidence="2">Uncharacterized protein</fullName>
    </submittedName>
</protein>
<dbReference type="EMBL" id="CATQJA010000769">
    <property type="protein sequence ID" value="CAJ0563986.1"/>
    <property type="molecule type" value="Genomic_DNA"/>
</dbReference>
<reference evidence="2" key="1">
    <citation type="submission" date="2023-06" db="EMBL/GenBank/DDBJ databases">
        <authorList>
            <person name="Delattre M."/>
        </authorList>
    </citation>
    <scope>NUCLEOTIDE SEQUENCE</scope>
    <source>
        <strain evidence="2">AF72</strain>
    </source>
</reference>
<proteinExistence type="predicted"/>
<dbReference type="Proteomes" id="UP001177023">
    <property type="component" value="Unassembled WGS sequence"/>
</dbReference>
<feature type="compositionally biased region" description="Low complexity" evidence="1">
    <location>
        <begin position="38"/>
        <end position="55"/>
    </location>
</feature>
<keyword evidence="3" id="KW-1185">Reference proteome</keyword>
<sequence>MPTSDDSDSEEGIYLKDGKEEVKSCSDEGKEREMALSLQQTLKEALKAAATTRQQQAKKEKLEEQQTQRPLTSSASALLAPFLLGASTEPGSKVTQLPQGSVIMNETNGATAANGGIFAPKTAEEAGAHLNPLLLQTMPFLNLQQLIESSSALQKGA</sequence>
<name>A0AA36C7V3_9BILA</name>
<evidence type="ECO:0000313" key="3">
    <source>
        <dbReference type="Proteomes" id="UP001177023"/>
    </source>
</evidence>
<feature type="compositionally biased region" description="Basic and acidic residues" evidence="1">
    <location>
        <begin position="57"/>
        <end position="66"/>
    </location>
</feature>
<dbReference type="AlphaFoldDB" id="A0AA36C7V3"/>
<accession>A0AA36C7V3</accession>
<evidence type="ECO:0000256" key="1">
    <source>
        <dbReference type="SAM" id="MobiDB-lite"/>
    </source>
</evidence>
<feature type="compositionally biased region" description="Acidic residues" evidence="1">
    <location>
        <begin position="1"/>
        <end position="11"/>
    </location>
</feature>
<feature type="compositionally biased region" description="Basic and acidic residues" evidence="1">
    <location>
        <begin position="13"/>
        <end position="34"/>
    </location>
</feature>
<feature type="non-terminal residue" evidence="2">
    <location>
        <position position="157"/>
    </location>
</feature>
<comment type="caution">
    <text evidence="2">The sequence shown here is derived from an EMBL/GenBank/DDBJ whole genome shotgun (WGS) entry which is preliminary data.</text>
</comment>
<organism evidence="2 3">
    <name type="scientific">Mesorhabditis spiculigera</name>
    <dbReference type="NCBI Taxonomy" id="96644"/>
    <lineage>
        <taxon>Eukaryota</taxon>
        <taxon>Metazoa</taxon>
        <taxon>Ecdysozoa</taxon>
        <taxon>Nematoda</taxon>
        <taxon>Chromadorea</taxon>
        <taxon>Rhabditida</taxon>
        <taxon>Rhabditina</taxon>
        <taxon>Rhabditomorpha</taxon>
        <taxon>Rhabditoidea</taxon>
        <taxon>Rhabditidae</taxon>
        <taxon>Mesorhabditinae</taxon>
        <taxon>Mesorhabditis</taxon>
    </lineage>
</organism>
<evidence type="ECO:0000313" key="2">
    <source>
        <dbReference type="EMBL" id="CAJ0563986.1"/>
    </source>
</evidence>
<gene>
    <name evidence="2" type="ORF">MSPICULIGERA_LOCUS2685</name>
</gene>
<feature type="region of interest" description="Disordered" evidence="1">
    <location>
        <begin position="1"/>
        <end position="74"/>
    </location>
</feature>